<dbReference type="InterPro" id="IPR001460">
    <property type="entry name" value="PCN-bd_Tpept"/>
</dbReference>
<dbReference type="InterPro" id="IPR050396">
    <property type="entry name" value="Glycosyltr_51/Transpeptidase"/>
</dbReference>
<comment type="catalytic activity">
    <reaction evidence="16">
        <text>[GlcNAc-(1-&gt;4)-Mur2Ac(oyl-L-Ala-gamma-D-Glu-L-Lys-D-Ala-D-Ala)](n)-di-trans,octa-cis-undecaprenyl diphosphate + beta-D-GlcNAc-(1-&gt;4)-Mur2Ac(oyl-L-Ala-gamma-D-Glu-L-Lys-D-Ala-D-Ala)-di-trans,octa-cis-undecaprenyl diphosphate = [GlcNAc-(1-&gt;4)-Mur2Ac(oyl-L-Ala-gamma-D-Glu-L-Lys-D-Ala-D-Ala)](n+1)-di-trans,octa-cis-undecaprenyl diphosphate + di-trans,octa-cis-undecaprenyl diphosphate + H(+)</text>
        <dbReference type="Rhea" id="RHEA:23708"/>
        <dbReference type="Rhea" id="RHEA-COMP:9602"/>
        <dbReference type="Rhea" id="RHEA-COMP:9603"/>
        <dbReference type="ChEBI" id="CHEBI:15378"/>
        <dbReference type="ChEBI" id="CHEBI:58405"/>
        <dbReference type="ChEBI" id="CHEBI:60033"/>
        <dbReference type="ChEBI" id="CHEBI:78435"/>
        <dbReference type="EC" id="2.4.99.28"/>
    </reaction>
</comment>
<evidence type="ECO:0000313" key="23">
    <source>
        <dbReference type="Proteomes" id="UP001341297"/>
    </source>
</evidence>
<dbReference type="PANTHER" id="PTHR32282">
    <property type="entry name" value="BINDING PROTEIN TRANSPEPTIDASE, PUTATIVE-RELATED"/>
    <property type="match status" value="1"/>
</dbReference>
<keyword evidence="4" id="KW-1003">Cell membrane</keyword>
<keyword evidence="9" id="KW-0378">Hydrolase</keyword>
<evidence type="ECO:0000256" key="12">
    <source>
        <dbReference type="ARBA" id="ARBA00023136"/>
    </source>
</evidence>
<keyword evidence="11" id="KW-0573">Peptidoglycan synthesis</keyword>
<evidence type="ECO:0000256" key="17">
    <source>
        <dbReference type="SAM" id="Phobius"/>
    </source>
</evidence>
<dbReference type="GO" id="GO:0009252">
    <property type="term" value="P:peptidoglycan biosynthetic process"/>
    <property type="evidence" value="ECO:0007669"/>
    <property type="project" value="UniProtKB-KW"/>
</dbReference>
<reference evidence="21 23" key="3">
    <citation type="submission" date="2023-03" db="EMBL/GenBank/DDBJ databases">
        <title>Agriculturally important microbes genome sequencing.</title>
        <authorList>
            <person name="Dunlap C."/>
        </authorList>
    </citation>
    <scope>NUCLEOTIDE SEQUENCE [LARGE SCALE GENOMIC DNA]</scope>
    <source>
        <strain evidence="21 23">CBP-3203</strain>
    </source>
</reference>
<dbReference type="EC" id="2.4.-.-" evidence="21"/>
<dbReference type="InterPro" id="IPR012338">
    <property type="entry name" value="Beta-lactam/transpept-like"/>
</dbReference>
<dbReference type="GO" id="GO:0009002">
    <property type="term" value="F:serine-type D-Ala-D-Ala carboxypeptidase activity"/>
    <property type="evidence" value="ECO:0007669"/>
    <property type="project" value="UniProtKB-EC"/>
</dbReference>
<keyword evidence="13" id="KW-0511">Multifunctional enzyme</keyword>
<dbReference type="InterPro" id="IPR036950">
    <property type="entry name" value="PBP_transglycosylase"/>
</dbReference>
<dbReference type="EMBL" id="LECW02000012">
    <property type="protein sequence ID" value="KRT94170.1"/>
    <property type="molecule type" value="Genomic_DNA"/>
</dbReference>
<dbReference type="Proteomes" id="UP000036168">
    <property type="component" value="Unassembled WGS sequence"/>
</dbReference>
<keyword evidence="5" id="KW-0121">Carboxypeptidase</keyword>
<evidence type="ECO:0000256" key="6">
    <source>
        <dbReference type="ARBA" id="ARBA00022670"/>
    </source>
</evidence>
<dbReference type="GO" id="GO:0008658">
    <property type="term" value="F:penicillin binding"/>
    <property type="evidence" value="ECO:0007669"/>
    <property type="project" value="InterPro"/>
</dbReference>
<sequence>MTKLRSIIGWFLLILLIPIFVYTLIASGQEAQVMKPLDEVLDEKIDSKLKDSGLVQNSYMYDSDGALISEIVSDHQNRVFVPYKNIPENVKQLFLTSEDRHFFQHKGFDFMGMVRAAAANFKKGGIDQGASTITQQLTRNLYLSHERSFDRKLTELLYSYQLEKKLSKEEIFEKYLNTIYFNNGVYGIGSAASFYFSKPLKSLSLAEMAFICAIPNNPTLYDPLKHFDYTKTRQERLLKELKNAGVISKKEYKKAVKQKIKLDIKEKKDAYPDYTTYVNDEFTKLVSSSEGFDERLKKAKTKEEKKKIEKELSNRITVLLTKGVKIYTALDPAMQNRVVQQVNSKLPYEGVQGGAVVINHQTHQVVAMSGGKDYKKYDYNLAYQAYRQPGSSIKPLLDYGPYIEETGATAESMIDASRFCSRDYCPNNYNEKTYGTVSLKTAFKYSYNTPAVRMLNQIGVQKGFSYLKPFGFKKIVKEDYLLPSALGGFTFGFSPLEMADAYTTFANNGSYTANHAITKVTDLKGKTLFKWKDKPKQVFSIRTNNQMRTLLSAVVKEGTGKKANFGGGYRGGKTGTSNDFRDLWFVGLTDVYTMSVWVGKEAKGNVEFLHNTAPQLLIWKGTLQNAY</sequence>
<keyword evidence="14" id="KW-0961">Cell wall biogenesis/degradation</keyword>
<evidence type="ECO:0000313" key="22">
    <source>
        <dbReference type="Proteomes" id="UP000036168"/>
    </source>
</evidence>
<evidence type="ECO:0000256" key="9">
    <source>
        <dbReference type="ARBA" id="ARBA00022801"/>
    </source>
</evidence>
<feature type="domain" description="Glycosyl transferase family 51" evidence="19">
    <location>
        <begin position="65"/>
        <end position="241"/>
    </location>
</feature>
<dbReference type="GO" id="GO:0006508">
    <property type="term" value="P:proteolysis"/>
    <property type="evidence" value="ECO:0007669"/>
    <property type="project" value="UniProtKB-KW"/>
</dbReference>
<comment type="subcellular location">
    <subcellularLocation>
        <location evidence="1">Cell membrane</location>
    </subcellularLocation>
</comment>
<dbReference type="RefSeq" id="WP_048353798.1">
    <property type="nucleotide sequence ID" value="NZ_CP023481.1"/>
</dbReference>
<evidence type="ECO:0000256" key="13">
    <source>
        <dbReference type="ARBA" id="ARBA00023268"/>
    </source>
</evidence>
<dbReference type="FunFam" id="1.10.3810.10:FF:000001">
    <property type="entry name" value="Penicillin-binding protein 1A"/>
    <property type="match status" value="1"/>
</dbReference>
<comment type="catalytic activity">
    <reaction evidence="15">
        <text>Preferential cleavage: (Ac)2-L-Lys-D-Ala-|-D-Ala. Also transpeptidation of peptidyl-alanyl moieties that are N-acyl substituents of D-alanine.</text>
        <dbReference type="EC" id="3.4.16.4"/>
    </reaction>
</comment>
<reference evidence="20" key="2">
    <citation type="submission" date="2015-10" db="EMBL/GenBank/DDBJ databases">
        <authorList>
            <person name="Gilbert D.G."/>
        </authorList>
    </citation>
    <scope>NUCLEOTIDE SEQUENCE</scope>
    <source>
        <strain evidence="20">GO-13</strain>
    </source>
</reference>
<protein>
    <submittedName>
        <fullName evidence="20">Penicillin-binding protein</fullName>
    </submittedName>
    <submittedName>
        <fullName evidence="21">Transglycosylase domain-containing protein</fullName>
        <ecNumber evidence="21">2.4.-.-</ecNumber>
    </submittedName>
</protein>
<evidence type="ECO:0000313" key="21">
    <source>
        <dbReference type="EMBL" id="MEC0486346.1"/>
    </source>
</evidence>
<proteinExistence type="inferred from homology"/>
<keyword evidence="12 17" id="KW-0472">Membrane</keyword>
<evidence type="ECO:0000256" key="16">
    <source>
        <dbReference type="ARBA" id="ARBA00049902"/>
    </source>
</evidence>
<evidence type="ECO:0000313" key="20">
    <source>
        <dbReference type="EMBL" id="KRT94170.1"/>
    </source>
</evidence>
<keyword evidence="10" id="KW-0133">Cell shape</keyword>
<dbReference type="Pfam" id="PF00905">
    <property type="entry name" value="Transpeptidase"/>
    <property type="match status" value="1"/>
</dbReference>
<evidence type="ECO:0000256" key="11">
    <source>
        <dbReference type="ARBA" id="ARBA00022984"/>
    </source>
</evidence>
<evidence type="ECO:0000256" key="2">
    <source>
        <dbReference type="ARBA" id="ARBA00007090"/>
    </source>
</evidence>
<comment type="caution">
    <text evidence="20">The sequence shown here is derived from an EMBL/GenBank/DDBJ whole genome shotgun (WGS) entry which is preliminary data.</text>
</comment>
<evidence type="ECO:0000256" key="15">
    <source>
        <dbReference type="ARBA" id="ARBA00034000"/>
    </source>
</evidence>
<keyword evidence="7 21" id="KW-0328">Glycosyltransferase</keyword>
<keyword evidence="17" id="KW-1133">Transmembrane helix</keyword>
<accession>A0A0T6BRP5</accession>
<evidence type="ECO:0000256" key="1">
    <source>
        <dbReference type="ARBA" id="ARBA00004236"/>
    </source>
</evidence>
<reference evidence="20 22" key="1">
    <citation type="journal article" date="2015" name="Int. J. Syst. Evol. Microbiol.">
        <title>Bacillus glycinifermentans sp. nov., isolated from fermented soybean paste.</title>
        <authorList>
            <person name="Kim S.J."/>
            <person name="Dunlap C.A."/>
            <person name="Kwon S.W."/>
            <person name="Rooney A.P."/>
        </authorList>
    </citation>
    <scope>NUCLEOTIDE SEQUENCE [LARGE SCALE GENOMIC DNA]</scope>
    <source>
        <strain evidence="20 22">GO-13</strain>
    </source>
</reference>
<dbReference type="Gene3D" id="3.40.710.10">
    <property type="entry name" value="DD-peptidase/beta-lactamase superfamily"/>
    <property type="match status" value="1"/>
</dbReference>
<keyword evidence="17" id="KW-0812">Transmembrane</keyword>
<dbReference type="InterPro" id="IPR023346">
    <property type="entry name" value="Lysozyme-like_dom_sf"/>
</dbReference>
<name>A0A0T6BRP5_9BACI</name>
<dbReference type="EMBL" id="JARRTL010000016">
    <property type="protein sequence ID" value="MEC0486346.1"/>
    <property type="molecule type" value="Genomic_DNA"/>
</dbReference>
<evidence type="ECO:0000256" key="4">
    <source>
        <dbReference type="ARBA" id="ARBA00022475"/>
    </source>
</evidence>
<feature type="domain" description="Penicillin-binding protein transpeptidase" evidence="18">
    <location>
        <begin position="353"/>
        <end position="589"/>
    </location>
</feature>
<gene>
    <name evidence="20" type="ORF">AB447_202455</name>
    <name evidence="21" type="ORF">P8828_16255</name>
</gene>
<evidence type="ECO:0000256" key="7">
    <source>
        <dbReference type="ARBA" id="ARBA00022676"/>
    </source>
</evidence>
<evidence type="ECO:0000256" key="5">
    <source>
        <dbReference type="ARBA" id="ARBA00022645"/>
    </source>
</evidence>
<dbReference type="GO" id="GO:0071555">
    <property type="term" value="P:cell wall organization"/>
    <property type="evidence" value="ECO:0007669"/>
    <property type="project" value="UniProtKB-KW"/>
</dbReference>
<dbReference type="SUPFAM" id="SSF53955">
    <property type="entry name" value="Lysozyme-like"/>
    <property type="match status" value="1"/>
</dbReference>
<evidence type="ECO:0000256" key="10">
    <source>
        <dbReference type="ARBA" id="ARBA00022960"/>
    </source>
</evidence>
<keyword evidence="6" id="KW-0645">Protease</keyword>
<dbReference type="AlphaFoldDB" id="A0A0T6BRP5"/>
<dbReference type="Proteomes" id="UP001341297">
    <property type="component" value="Unassembled WGS sequence"/>
</dbReference>
<evidence type="ECO:0000256" key="14">
    <source>
        <dbReference type="ARBA" id="ARBA00023316"/>
    </source>
</evidence>
<dbReference type="InterPro" id="IPR001264">
    <property type="entry name" value="Glyco_trans_51"/>
</dbReference>
<dbReference type="GO" id="GO:0030288">
    <property type="term" value="C:outer membrane-bounded periplasmic space"/>
    <property type="evidence" value="ECO:0007669"/>
    <property type="project" value="TreeGrafter"/>
</dbReference>
<evidence type="ECO:0000259" key="18">
    <source>
        <dbReference type="Pfam" id="PF00905"/>
    </source>
</evidence>
<dbReference type="SUPFAM" id="SSF56601">
    <property type="entry name" value="beta-lactamase/transpeptidase-like"/>
    <property type="match status" value="1"/>
</dbReference>
<comment type="similarity">
    <text evidence="2">In the C-terminal section; belongs to the transpeptidase family.</text>
</comment>
<dbReference type="PANTHER" id="PTHR32282:SF11">
    <property type="entry name" value="PENICILLIN-BINDING PROTEIN 1B"/>
    <property type="match status" value="1"/>
</dbReference>
<comment type="similarity">
    <text evidence="3">In the N-terminal section; belongs to the glycosyltransferase 51 family.</text>
</comment>
<dbReference type="GO" id="GO:0008955">
    <property type="term" value="F:peptidoglycan glycosyltransferase activity"/>
    <property type="evidence" value="ECO:0007669"/>
    <property type="project" value="UniProtKB-EC"/>
</dbReference>
<evidence type="ECO:0000259" key="19">
    <source>
        <dbReference type="Pfam" id="PF00912"/>
    </source>
</evidence>
<keyword evidence="8 21" id="KW-0808">Transferase</keyword>
<feature type="transmembrane region" description="Helical" evidence="17">
    <location>
        <begin position="7"/>
        <end position="25"/>
    </location>
</feature>
<dbReference type="Gene3D" id="1.10.3810.10">
    <property type="entry name" value="Biosynthetic peptidoglycan transglycosylase-like"/>
    <property type="match status" value="1"/>
</dbReference>
<dbReference type="GO" id="GO:0008360">
    <property type="term" value="P:regulation of cell shape"/>
    <property type="evidence" value="ECO:0007669"/>
    <property type="project" value="UniProtKB-KW"/>
</dbReference>
<evidence type="ECO:0000256" key="3">
    <source>
        <dbReference type="ARBA" id="ARBA00007739"/>
    </source>
</evidence>
<dbReference type="GO" id="GO:0005886">
    <property type="term" value="C:plasma membrane"/>
    <property type="evidence" value="ECO:0007669"/>
    <property type="project" value="UniProtKB-SubCell"/>
</dbReference>
<evidence type="ECO:0000256" key="8">
    <source>
        <dbReference type="ARBA" id="ARBA00022679"/>
    </source>
</evidence>
<organism evidence="20 22">
    <name type="scientific">Bacillus glycinifermentans</name>
    <dbReference type="NCBI Taxonomy" id="1664069"/>
    <lineage>
        <taxon>Bacteria</taxon>
        <taxon>Bacillati</taxon>
        <taxon>Bacillota</taxon>
        <taxon>Bacilli</taxon>
        <taxon>Bacillales</taxon>
        <taxon>Bacillaceae</taxon>
        <taxon>Bacillus</taxon>
    </lineage>
</organism>
<dbReference type="Pfam" id="PF00912">
    <property type="entry name" value="Transgly"/>
    <property type="match status" value="1"/>
</dbReference>
<dbReference type="STRING" id="1664069.BGLY_3716"/>
<keyword evidence="23" id="KW-1185">Reference proteome</keyword>